<evidence type="ECO:0000313" key="3">
    <source>
        <dbReference type="EMBL" id="WTW59626.1"/>
    </source>
</evidence>
<keyword evidence="1" id="KW-0547">Nucleotide-binding</keyword>
<dbReference type="GO" id="GO:0046872">
    <property type="term" value="F:metal ion binding"/>
    <property type="evidence" value="ECO:0007669"/>
    <property type="project" value="InterPro"/>
</dbReference>
<organism evidence="3">
    <name type="scientific">Streptomyces sp. NBC_00003</name>
    <dbReference type="NCBI Taxonomy" id="2903608"/>
    <lineage>
        <taxon>Bacteria</taxon>
        <taxon>Bacillati</taxon>
        <taxon>Actinomycetota</taxon>
        <taxon>Actinomycetes</taxon>
        <taxon>Kitasatosporales</taxon>
        <taxon>Streptomycetaceae</taxon>
        <taxon>Streptomyces</taxon>
    </lineage>
</organism>
<reference evidence="3" key="1">
    <citation type="submission" date="2022-10" db="EMBL/GenBank/DDBJ databases">
        <title>The complete genomes of actinobacterial strains from the NBC collection.</title>
        <authorList>
            <person name="Joergensen T.S."/>
            <person name="Alvarez Arevalo M."/>
            <person name="Sterndorff E.B."/>
            <person name="Faurdal D."/>
            <person name="Vuksanovic O."/>
            <person name="Mourched A.-S."/>
            <person name="Charusanti P."/>
            <person name="Shaw S."/>
            <person name="Blin K."/>
            <person name="Weber T."/>
        </authorList>
    </citation>
    <scope>NUCLEOTIDE SEQUENCE</scope>
    <source>
        <strain evidence="3">NBC_00003</strain>
    </source>
</reference>
<accession>A0AAU2UWT8</accession>
<dbReference type="PANTHER" id="PTHR39217">
    <property type="match status" value="1"/>
</dbReference>
<dbReference type="SUPFAM" id="SSF56059">
    <property type="entry name" value="Glutathione synthetase ATP-binding domain-like"/>
    <property type="match status" value="1"/>
</dbReference>
<sequence>MSAVRVAVVTSGAGFEHDVDLPLIVTALRAEGLAVEAVAWDDDAAAWDGFDLAVIRSTWDYATRLDEFLAWADTTSRSTRLLNPASMVRWSSDKRYLLALAEHGVPVVPTRVLEPGDPCGEADFDRADDVVVKPTVSAGAQDTARYEPGQAAQAVRHARMLLDEGRAALIQPYLSLVEEGERALVFVRGAFSHAMRKGPLLTEPGVMDNFRMPHPDLAPYWPTDAELRTASAALAAIPSPRTPLFARVDLVLDENREPVIMELELIEPNLFLQTNPRGLKLLVEAVAAEAGLKAAR</sequence>
<evidence type="ECO:0000259" key="2">
    <source>
        <dbReference type="PROSITE" id="PS50975"/>
    </source>
</evidence>
<dbReference type="AlphaFoldDB" id="A0AAU2UWT8"/>
<dbReference type="PANTHER" id="PTHR39217:SF1">
    <property type="entry name" value="GLUTATHIONE SYNTHETASE"/>
    <property type="match status" value="1"/>
</dbReference>
<dbReference type="PROSITE" id="PS50975">
    <property type="entry name" value="ATP_GRASP"/>
    <property type="match status" value="1"/>
</dbReference>
<keyword evidence="1" id="KW-0067">ATP-binding</keyword>
<dbReference type="InterPro" id="IPR053191">
    <property type="entry name" value="DcsG_Biosynth_Enzyme"/>
</dbReference>
<protein>
    <recommendedName>
        <fullName evidence="2">ATP-grasp domain-containing protein</fullName>
    </recommendedName>
</protein>
<name>A0AAU2UWT8_9ACTN</name>
<feature type="domain" description="ATP-grasp" evidence="2">
    <location>
        <begin position="97"/>
        <end position="290"/>
    </location>
</feature>
<dbReference type="EMBL" id="CP108318">
    <property type="protein sequence ID" value="WTW59626.1"/>
    <property type="molecule type" value="Genomic_DNA"/>
</dbReference>
<dbReference type="InterPro" id="IPR011761">
    <property type="entry name" value="ATP-grasp"/>
</dbReference>
<evidence type="ECO:0000256" key="1">
    <source>
        <dbReference type="PROSITE-ProRule" id="PRU00409"/>
    </source>
</evidence>
<proteinExistence type="predicted"/>
<gene>
    <name evidence="3" type="ORF">OG549_02585</name>
</gene>
<dbReference type="GO" id="GO:0005524">
    <property type="term" value="F:ATP binding"/>
    <property type="evidence" value="ECO:0007669"/>
    <property type="project" value="UniProtKB-UniRule"/>
</dbReference>